<comment type="caution">
    <text evidence="3">The sequence shown here is derived from an EMBL/GenBank/DDBJ whole genome shotgun (WGS) entry which is preliminary data.</text>
</comment>
<gene>
    <name evidence="3" type="ORF">EHV23_11100</name>
</gene>
<evidence type="ECO:0000256" key="2">
    <source>
        <dbReference type="ARBA" id="ARBA00022649"/>
    </source>
</evidence>
<evidence type="ECO:0000256" key="1">
    <source>
        <dbReference type="ARBA" id="ARBA00006226"/>
    </source>
</evidence>
<evidence type="ECO:0000313" key="3">
    <source>
        <dbReference type="EMBL" id="RRN43931.1"/>
    </source>
</evidence>
<dbReference type="InterPro" id="IPR007712">
    <property type="entry name" value="RelE/ParE_toxin"/>
</dbReference>
<organism evidence="3 4">
    <name type="scientific">Lautropia dentalis</name>
    <dbReference type="NCBI Taxonomy" id="2490857"/>
    <lineage>
        <taxon>Bacteria</taxon>
        <taxon>Pseudomonadati</taxon>
        <taxon>Pseudomonadota</taxon>
        <taxon>Betaproteobacteria</taxon>
        <taxon>Burkholderiales</taxon>
        <taxon>Burkholderiaceae</taxon>
        <taxon>Lautropia</taxon>
    </lineage>
</organism>
<accession>A0A3R8LLQ8</accession>
<dbReference type="InterPro" id="IPR035093">
    <property type="entry name" value="RelE/ParE_toxin_dom_sf"/>
</dbReference>
<dbReference type="NCBIfam" id="TIGR02385">
    <property type="entry name" value="RelE_StbE"/>
    <property type="match status" value="1"/>
</dbReference>
<dbReference type="InterPro" id="IPR051803">
    <property type="entry name" value="TA_system_RelE-like_toxin"/>
</dbReference>
<dbReference type="PANTHER" id="PTHR33755">
    <property type="entry name" value="TOXIN PARE1-RELATED"/>
    <property type="match status" value="1"/>
</dbReference>
<comment type="similarity">
    <text evidence="1">Belongs to the RelE toxin family.</text>
</comment>
<sequence>MTRNTLPPSLPIIWSELAQSRVQEIGDYITQQSPQNALAMVQRLESAVQPLRRFPQLFRISERFPGTREIPVPPYVILYKVSDQAITILTVVHGRRKFPGPDHPQGVSQG</sequence>
<dbReference type="OrthoDB" id="9798046at2"/>
<dbReference type="Proteomes" id="UP000270261">
    <property type="component" value="Unassembled WGS sequence"/>
</dbReference>
<keyword evidence="4" id="KW-1185">Reference proteome</keyword>
<dbReference type="AlphaFoldDB" id="A0A3R8LLQ8"/>
<name>A0A3R8LLQ8_9BURK</name>
<dbReference type="Gene3D" id="3.30.2310.20">
    <property type="entry name" value="RelE-like"/>
    <property type="match status" value="1"/>
</dbReference>
<dbReference type="Pfam" id="PF05016">
    <property type="entry name" value="ParE_toxin"/>
    <property type="match status" value="1"/>
</dbReference>
<dbReference type="EMBL" id="RRUE01000002">
    <property type="protein sequence ID" value="RRN43931.1"/>
    <property type="molecule type" value="Genomic_DNA"/>
</dbReference>
<reference evidence="3 4" key="1">
    <citation type="submission" date="2018-11" db="EMBL/GenBank/DDBJ databases">
        <title>Genome sequencing of Lautropia sp. KCOM 2505 (= ChDC F240).</title>
        <authorList>
            <person name="Kook J.-K."/>
            <person name="Park S.-N."/>
            <person name="Lim Y.K."/>
        </authorList>
    </citation>
    <scope>NUCLEOTIDE SEQUENCE [LARGE SCALE GENOMIC DNA]</scope>
    <source>
        <strain evidence="3 4">KCOM 2505</strain>
    </source>
</reference>
<evidence type="ECO:0000313" key="4">
    <source>
        <dbReference type="Proteomes" id="UP000270261"/>
    </source>
</evidence>
<dbReference type="RefSeq" id="WP_125096131.1">
    <property type="nucleotide sequence ID" value="NZ_RRUE01000002.1"/>
</dbReference>
<proteinExistence type="inferred from homology"/>
<protein>
    <submittedName>
        <fullName evidence="3">Type II toxin-antitoxin system RelE/ParE family toxin</fullName>
    </submittedName>
</protein>
<keyword evidence="2" id="KW-1277">Toxin-antitoxin system</keyword>